<feature type="domain" description="HTH tetR-type" evidence="7">
    <location>
        <begin position="25"/>
        <end position="85"/>
    </location>
</feature>
<evidence type="ECO:0000256" key="2">
    <source>
        <dbReference type="ARBA" id="ARBA00023125"/>
    </source>
</evidence>
<keyword evidence="2 4" id="KW-0238">DNA-binding</keyword>
<protein>
    <recommendedName>
        <fullName evidence="7">HTH tetR-type domain-containing protein</fullName>
    </recommendedName>
</protein>
<dbReference type="KEGG" id="mdu:MDUV_18940"/>
<dbReference type="RefSeq" id="WP_165776256.1">
    <property type="nucleotide sequence ID" value="NZ_JACKUY010000037.1"/>
</dbReference>
<name>A0A7I7K0A6_9MYCO</name>
<evidence type="ECO:0000256" key="5">
    <source>
        <dbReference type="SAM" id="MobiDB-lite"/>
    </source>
</evidence>
<accession>A0A7I7K0A6</accession>
<feature type="region of interest" description="Disordered" evidence="5">
    <location>
        <begin position="1"/>
        <end position="23"/>
    </location>
</feature>
<keyword evidence="1" id="KW-0805">Transcription regulation</keyword>
<evidence type="ECO:0000256" key="4">
    <source>
        <dbReference type="PROSITE-ProRule" id="PRU00335"/>
    </source>
</evidence>
<dbReference type="InterPro" id="IPR001647">
    <property type="entry name" value="HTH_TetR"/>
</dbReference>
<dbReference type="GO" id="GO:0000976">
    <property type="term" value="F:transcription cis-regulatory region binding"/>
    <property type="evidence" value="ECO:0007669"/>
    <property type="project" value="TreeGrafter"/>
</dbReference>
<dbReference type="Gene3D" id="1.10.357.10">
    <property type="entry name" value="Tetracycline Repressor, domain 2"/>
    <property type="match status" value="1"/>
</dbReference>
<dbReference type="SUPFAM" id="SSF46689">
    <property type="entry name" value="Homeodomain-like"/>
    <property type="match status" value="1"/>
</dbReference>
<dbReference type="InterPro" id="IPR009057">
    <property type="entry name" value="Homeodomain-like_sf"/>
</dbReference>
<evidence type="ECO:0000313" key="8">
    <source>
        <dbReference type="EMBL" id="BBX17034.1"/>
    </source>
</evidence>
<feature type="compositionally biased region" description="Basic residues" evidence="5">
    <location>
        <begin position="14"/>
        <end position="23"/>
    </location>
</feature>
<keyword evidence="3" id="KW-0804">Transcription</keyword>
<keyword evidence="6" id="KW-0812">Transmembrane</keyword>
<evidence type="ECO:0000256" key="1">
    <source>
        <dbReference type="ARBA" id="ARBA00023015"/>
    </source>
</evidence>
<evidence type="ECO:0000256" key="6">
    <source>
        <dbReference type="SAM" id="Phobius"/>
    </source>
</evidence>
<evidence type="ECO:0000256" key="3">
    <source>
        <dbReference type="ARBA" id="ARBA00023163"/>
    </source>
</evidence>
<dbReference type="Pfam" id="PF00440">
    <property type="entry name" value="TetR_N"/>
    <property type="match status" value="1"/>
</dbReference>
<dbReference type="EMBL" id="AP022563">
    <property type="protein sequence ID" value="BBX17034.1"/>
    <property type="molecule type" value="Genomic_DNA"/>
</dbReference>
<keyword evidence="9" id="KW-1185">Reference proteome</keyword>
<dbReference type="PANTHER" id="PTHR30055:SF234">
    <property type="entry name" value="HTH-TYPE TRANSCRIPTIONAL REGULATOR BETI"/>
    <property type="match status" value="1"/>
</dbReference>
<evidence type="ECO:0000259" key="7">
    <source>
        <dbReference type="PROSITE" id="PS50977"/>
    </source>
</evidence>
<reference evidence="8 9" key="1">
    <citation type="journal article" date="2019" name="Emerg. Microbes Infect.">
        <title>Comprehensive subspecies identification of 175 nontuberculous mycobacteria species based on 7547 genomic profiles.</title>
        <authorList>
            <person name="Matsumoto Y."/>
            <person name="Kinjo T."/>
            <person name="Motooka D."/>
            <person name="Nabeya D."/>
            <person name="Jung N."/>
            <person name="Uechi K."/>
            <person name="Horii T."/>
            <person name="Iida T."/>
            <person name="Fujita J."/>
            <person name="Nakamura S."/>
        </authorList>
    </citation>
    <scope>NUCLEOTIDE SEQUENCE [LARGE SCALE GENOMIC DNA]</scope>
    <source>
        <strain evidence="8 9">JCM 6396</strain>
    </source>
</reference>
<sequence>MLAMASTKREAGRHAPRTGPRVRRGTASALLLDAAQELFAERGPFATTTRQIADRAEVSEDLIFRYFGSKNALLQEAVVRPIVELLQSVTPRWEAAQGTWADNDHERFVNFVGQLFDLVYENRTVAMTMMQVLISGPAGIDDLAVRELAGQMYEPLAPMFADYLGRNGFRDNDPAILLRLIMILIGTSAAFLPGAYPDGVAVPDRDRIVDELATFIHYGLRRPG</sequence>
<keyword evidence="6" id="KW-1133">Transmembrane helix</keyword>
<dbReference type="PANTHER" id="PTHR30055">
    <property type="entry name" value="HTH-TYPE TRANSCRIPTIONAL REGULATOR RUTR"/>
    <property type="match status" value="1"/>
</dbReference>
<keyword evidence="6" id="KW-0472">Membrane</keyword>
<dbReference type="PROSITE" id="PS50977">
    <property type="entry name" value="HTH_TETR_2"/>
    <property type="match status" value="1"/>
</dbReference>
<feature type="transmembrane region" description="Helical" evidence="6">
    <location>
        <begin position="176"/>
        <end position="196"/>
    </location>
</feature>
<proteinExistence type="predicted"/>
<dbReference type="Proteomes" id="UP000467006">
    <property type="component" value="Chromosome"/>
</dbReference>
<dbReference type="GO" id="GO:0003700">
    <property type="term" value="F:DNA-binding transcription factor activity"/>
    <property type="evidence" value="ECO:0007669"/>
    <property type="project" value="TreeGrafter"/>
</dbReference>
<dbReference type="PRINTS" id="PR00455">
    <property type="entry name" value="HTHTETR"/>
</dbReference>
<dbReference type="AlphaFoldDB" id="A0A7I7K0A6"/>
<feature type="DNA-binding region" description="H-T-H motif" evidence="4">
    <location>
        <begin position="48"/>
        <end position="67"/>
    </location>
</feature>
<gene>
    <name evidence="8" type="ORF">MDUV_18940</name>
</gene>
<evidence type="ECO:0000313" key="9">
    <source>
        <dbReference type="Proteomes" id="UP000467006"/>
    </source>
</evidence>
<dbReference type="InterPro" id="IPR050109">
    <property type="entry name" value="HTH-type_TetR-like_transc_reg"/>
</dbReference>
<organism evidence="8 9">
    <name type="scientific">Mycolicibacterium duvalii</name>
    <dbReference type="NCBI Taxonomy" id="39688"/>
    <lineage>
        <taxon>Bacteria</taxon>
        <taxon>Bacillati</taxon>
        <taxon>Actinomycetota</taxon>
        <taxon>Actinomycetes</taxon>
        <taxon>Mycobacteriales</taxon>
        <taxon>Mycobacteriaceae</taxon>
        <taxon>Mycolicibacterium</taxon>
    </lineage>
</organism>